<protein>
    <submittedName>
        <fullName evidence="2">DUF563 domain-containing protein</fullName>
    </submittedName>
</protein>
<dbReference type="EMBL" id="WMIE01000001">
    <property type="protein sequence ID" value="MTH76616.1"/>
    <property type="molecule type" value="Genomic_DNA"/>
</dbReference>
<feature type="domain" description="Glycosyltransferase 61 catalytic" evidence="1">
    <location>
        <begin position="135"/>
        <end position="295"/>
    </location>
</feature>
<dbReference type="AlphaFoldDB" id="A0A6L6J4Y6"/>
<name>A0A6L6J4Y6_9RHOB</name>
<evidence type="ECO:0000313" key="2">
    <source>
        <dbReference type="EMBL" id="MTH76616.1"/>
    </source>
</evidence>
<comment type="caution">
    <text evidence="2">The sequence shown here is derived from an EMBL/GenBank/DDBJ whole genome shotgun (WGS) entry which is preliminary data.</text>
</comment>
<dbReference type="InterPro" id="IPR049625">
    <property type="entry name" value="Glyco_transf_61_cat"/>
</dbReference>
<dbReference type="Proteomes" id="UP000478183">
    <property type="component" value="Unassembled WGS sequence"/>
</dbReference>
<evidence type="ECO:0000259" key="1">
    <source>
        <dbReference type="Pfam" id="PF04577"/>
    </source>
</evidence>
<gene>
    <name evidence="2" type="ORF">GL286_02630</name>
</gene>
<accession>A0A6L6J4Y6</accession>
<dbReference type="Pfam" id="PF04577">
    <property type="entry name" value="Glyco_transf_61"/>
    <property type="match status" value="1"/>
</dbReference>
<proteinExistence type="predicted"/>
<sequence>MLNPLRPYSARMRRLLRLAEPDFMAGAVESWQIAPADTHRVYPASYLPGQIDRIRASVFASLTEAISVLTRDGEERESPTMGWRFRDIDLVDGVLYRDGAEFHLRNRARRFGFAFQPQQAISGALYETWTTNRWFGSWLMEALAAWPLAQQSGHALTTAVAPRSGSHAARYEKLLGVVPERLSGDVHFDELILFGDQANNADKIRRQVEIRDRLIAGRNIVPVPGVFLLRGKGGDLRYLQNERELADRLANERGYLVVDPMAMTVDELMNVCGGARVITGVEGSHLVHGIIAAPAGAAIVPIQPPDRVAATLKGLSDRLGQRFGLVVAEGNDTVFTLDWHDLALTLDLFD</sequence>
<keyword evidence="3" id="KW-1185">Reference proteome</keyword>
<reference evidence="2 3" key="1">
    <citation type="submission" date="2019-11" db="EMBL/GenBank/DDBJ databases">
        <authorList>
            <person name="Dong K."/>
        </authorList>
    </citation>
    <scope>NUCLEOTIDE SEQUENCE [LARGE SCALE GENOMIC DNA]</scope>
    <source>
        <strain evidence="2 3">NBRC 111993</strain>
    </source>
</reference>
<evidence type="ECO:0000313" key="3">
    <source>
        <dbReference type="Proteomes" id="UP000478183"/>
    </source>
</evidence>
<organism evidence="2 3">
    <name type="scientific">Paracoccus aestuariivivens</name>
    <dbReference type="NCBI Taxonomy" id="1820333"/>
    <lineage>
        <taxon>Bacteria</taxon>
        <taxon>Pseudomonadati</taxon>
        <taxon>Pseudomonadota</taxon>
        <taxon>Alphaproteobacteria</taxon>
        <taxon>Rhodobacterales</taxon>
        <taxon>Paracoccaceae</taxon>
        <taxon>Paracoccus</taxon>
    </lineage>
</organism>
<dbReference type="OrthoDB" id="6935590at2"/>
<dbReference type="GO" id="GO:0016757">
    <property type="term" value="F:glycosyltransferase activity"/>
    <property type="evidence" value="ECO:0007669"/>
    <property type="project" value="InterPro"/>
</dbReference>
<dbReference type="RefSeq" id="WP_155093975.1">
    <property type="nucleotide sequence ID" value="NZ_WMIE01000001.1"/>
</dbReference>